<dbReference type="RefSeq" id="WP_307254907.1">
    <property type="nucleotide sequence ID" value="NZ_JAUSUV010000021.1"/>
</dbReference>
<feature type="compositionally biased region" description="Polar residues" evidence="1">
    <location>
        <begin position="23"/>
        <end position="33"/>
    </location>
</feature>
<dbReference type="EMBL" id="JAUSUV010000021">
    <property type="protein sequence ID" value="MDQ0418911.1"/>
    <property type="molecule type" value="Genomic_DNA"/>
</dbReference>
<sequence>MSWLKVSGKRGEWLKAKKGENPSGWTNNENQKPLDTLLKAKPDKFFSPAPKKW</sequence>
<reference evidence="2 3" key="1">
    <citation type="submission" date="2023-07" db="EMBL/GenBank/DDBJ databases">
        <title>Genomic Encyclopedia of Type Strains, Phase IV (KMG-IV): sequencing the most valuable type-strain genomes for metagenomic binning, comparative biology and taxonomic classification.</title>
        <authorList>
            <person name="Goeker M."/>
        </authorList>
    </citation>
    <scope>NUCLEOTIDE SEQUENCE [LARGE SCALE GENOMIC DNA]</scope>
    <source>
        <strain evidence="2 3">DSM 46876</strain>
    </source>
</reference>
<feature type="compositionally biased region" description="Basic and acidic residues" evidence="1">
    <location>
        <begin position="9"/>
        <end position="20"/>
    </location>
</feature>
<feature type="region of interest" description="Disordered" evidence="1">
    <location>
        <begin position="1"/>
        <end position="41"/>
    </location>
</feature>
<evidence type="ECO:0000313" key="2">
    <source>
        <dbReference type="EMBL" id="MDQ0418911.1"/>
    </source>
</evidence>
<protein>
    <submittedName>
        <fullName evidence="2">Uncharacterized protein</fullName>
    </submittedName>
</protein>
<evidence type="ECO:0000256" key="1">
    <source>
        <dbReference type="SAM" id="MobiDB-lite"/>
    </source>
</evidence>
<name>A0AAJ1TN43_9BACL</name>
<dbReference type="Proteomes" id="UP001238450">
    <property type="component" value="Unassembled WGS sequence"/>
</dbReference>
<comment type="caution">
    <text evidence="2">The sequence shown here is derived from an EMBL/GenBank/DDBJ whole genome shotgun (WGS) entry which is preliminary data.</text>
</comment>
<accession>A0AAJ1TN43</accession>
<organism evidence="2 3">
    <name type="scientific">Croceifilum oryzae</name>
    <dbReference type="NCBI Taxonomy" id="1553429"/>
    <lineage>
        <taxon>Bacteria</taxon>
        <taxon>Bacillati</taxon>
        <taxon>Bacillota</taxon>
        <taxon>Bacilli</taxon>
        <taxon>Bacillales</taxon>
        <taxon>Thermoactinomycetaceae</taxon>
        <taxon>Croceifilum</taxon>
    </lineage>
</organism>
<evidence type="ECO:0000313" key="3">
    <source>
        <dbReference type="Proteomes" id="UP001238450"/>
    </source>
</evidence>
<gene>
    <name evidence="2" type="ORF">J2Z48_003116</name>
</gene>
<keyword evidence="3" id="KW-1185">Reference proteome</keyword>
<dbReference type="AlphaFoldDB" id="A0AAJ1TN43"/>
<proteinExistence type="predicted"/>